<evidence type="ECO:0000256" key="11">
    <source>
        <dbReference type="RuleBase" id="RU004136"/>
    </source>
</evidence>
<dbReference type="InterPro" id="IPR005863">
    <property type="entry name" value="UDP-N-AcMur_synth"/>
</dbReference>
<dbReference type="InterPro" id="IPR013221">
    <property type="entry name" value="Mur_ligase_cen"/>
</dbReference>
<dbReference type="GO" id="GO:0005737">
    <property type="term" value="C:cytoplasm"/>
    <property type="evidence" value="ECO:0007669"/>
    <property type="project" value="UniProtKB-SubCell"/>
</dbReference>
<keyword evidence="3 10" id="KW-0132">Cell division</keyword>
<sequence length="464" mass="47106">MIPMTLAEIAAVVDGSVSGDPDLLVHAPAYVDSRNPIQGGLFVAVVGEHVDGHDYVEGAHAVLGSRSTGAPSVLVGDPVAALGRLARHVLGRIDTTVVALTGSQGKTGTKDYLAQVLAAAGPTVATTGNNNNEIGVPLTVLRADAGTAHLVVEMGARGVGHIAYLCGIAPPHVAAVLNVGTAHIGEFGSREAIAQAKGEIVEALPDGGIAVLAADDELVSAMSARTHARVLTFGTTGDVAWRHLELDELGRPSFELGHGGEWHPVRLGQVGAHQAANAAAAAAMAIAVGLPLADVARALTDATDFSRWRMEVHERADGLVVVNDAYNANPASMVAALDALVAIGSRRGGRTVAVLGEMKELGDDATEAHLEVGRHAADVGADVVVAVGDPADGIAVGAEETPGWGGTVVRTAGRDEALAWVRENVAVTDVVLVKASRGAALELIADGLLADGSTDDIDGEGSAR</sequence>
<evidence type="ECO:0000256" key="4">
    <source>
        <dbReference type="ARBA" id="ARBA00022741"/>
    </source>
</evidence>
<dbReference type="UniPathway" id="UPA00219"/>
<dbReference type="SUPFAM" id="SSF53623">
    <property type="entry name" value="MurD-like peptide ligases, catalytic domain"/>
    <property type="match status" value="1"/>
</dbReference>
<evidence type="ECO:0000313" key="14">
    <source>
        <dbReference type="EMBL" id="MBA8803907.1"/>
    </source>
</evidence>
<evidence type="ECO:0000256" key="2">
    <source>
        <dbReference type="ARBA" id="ARBA00022598"/>
    </source>
</evidence>
<dbReference type="Gene3D" id="3.40.1190.10">
    <property type="entry name" value="Mur-like, catalytic domain"/>
    <property type="match status" value="1"/>
</dbReference>
<dbReference type="Pfam" id="PF02875">
    <property type="entry name" value="Mur_ligase_C"/>
    <property type="match status" value="1"/>
</dbReference>
<dbReference type="Proteomes" id="UP000580910">
    <property type="component" value="Unassembled WGS sequence"/>
</dbReference>
<keyword evidence="8 10" id="KW-0131">Cell cycle</keyword>
<evidence type="ECO:0000256" key="10">
    <source>
        <dbReference type="HAMAP-Rule" id="MF_02019"/>
    </source>
</evidence>
<dbReference type="GO" id="GO:0047480">
    <property type="term" value="F:UDP-N-acetylmuramoyl-tripeptide-D-alanyl-D-alanine ligase activity"/>
    <property type="evidence" value="ECO:0007669"/>
    <property type="project" value="UniProtKB-UniRule"/>
</dbReference>
<comment type="catalytic activity">
    <reaction evidence="10 11">
        <text>D-alanyl-D-alanine + UDP-N-acetyl-alpha-D-muramoyl-L-alanyl-gamma-D-glutamyl-meso-2,6-diaminopimelate + ATP = UDP-N-acetyl-alpha-D-muramoyl-L-alanyl-gamma-D-glutamyl-meso-2,6-diaminopimeloyl-D-alanyl-D-alanine + ADP + phosphate + H(+)</text>
        <dbReference type="Rhea" id="RHEA:28374"/>
        <dbReference type="ChEBI" id="CHEBI:15378"/>
        <dbReference type="ChEBI" id="CHEBI:30616"/>
        <dbReference type="ChEBI" id="CHEBI:43474"/>
        <dbReference type="ChEBI" id="CHEBI:57822"/>
        <dbReference type="ChEBI" id="CHEBI:61386"/>
        <dbReference type="ChEBI" id="CHEBI:83905"/>
        <dbReference type="ChEBI" id="CHEBI:456216"/>
        <dbReference type="EC" id="6.3.2.10"/>
    </reaction>
</comment>
<comment type="pathway">
    <text evidence="10 11">Cell wall biogenesis; peptidoglycan biosynthesis.</text>
</comment>
<evidence type="ECO:0000256" key="8">
    <source>
        <dbReference type="ARBA" id="ARBA00023306"/>
    </source>
</evidence>
<proteinExistence type="inferred from homology"/>
<dbReference type="InterPro" id="IPR004101">
    <property type="entry name" value="Mur_ligase_C"/>
</dbReference>
<dbReference type="InterPro" id="IPR036565">
    <property type="entry name" value="Mur-like_cat_sf"/>
</dbReference>
<dbReference type="Pfam" id="PF08245">
    <property type="entry name" value="Mur_ligase_M"/>
    <property type="match status" value="1"/>
</dbReference>
<dbReference type="NCBIfam" id="TIGR01143">
    <property type="entry name" value="murF"/>
    <property type="match status" value="1"/>
</dbReference>
<evidence type="ECO:0000259" key="13">
    <source>
        <dbReference type="Pfam" id="PF08245"/>
    </source>
</evidence>
<dbReference type="Gene3D" id="3.40.1390.10">
    <property type="entry name" value="MurE/MurF, N-terminal domain"/>
    <property type="match status" value="1"/>
</dbReference>
<evidence type="ECO:0000256" key="1">
    <source>
        <dbReference type="ARBA" id="ARBA00022490"/>
    </source>
</evidence>
<keyword evidence="5 10" id="KW-0067">ATP-binding</keyword>
<reference evidence="14 15" key="1">
    <citation type="submission" date="2020-07" db="EMBL/GenBank/DDBJ databases">
        <title>Sequencing the genomes of 1000 actinobacteria strains.</title>
        <authorList>
            <person name="Klenk H.-P."/>
        </authorList>
    </citation>
    <scope>NUCLEOTIDE SEQUENCE [LARGE SCALE GENOMIC DNA]</scope>
    <source>
        <strain evidence="14 15">DSM 21349</strain>
    </source>
</reference>
<comment type="similarity">
    <text evidence="10">Belongs to the MurCDEF family. MurF subfamily.</text>
</comment>
<dbReference type="GO" id="GO:0008360">
    <property type="term" value="P:regulation of cell shape"/>
    <property type="evidence" value="ECO:0007669"/>
    <property type="project" value="UniProtKB-KW"/>
</dbReference>
<dbReference type="AlphaFoldDB" id="A0A7W3P9Y9"/>
<keyword evidence="7 10" id="KW-0573">Peptidoglycan synthesis</keyword>
<evidence type="ECO:0000256" key="3">
    <source>
        <dbReference type="ARBA" id="ARBA00022618"/>
    </source>
</evidence>
<dbReference type="GO" id="GO:0005524">
    <property type="term" value="F:ATP binding"/>
    <property type="evidence" value="ECO:0007669"/>
    <property type="project" value="UniProtKB-UniRule"/>
</dbReference>
<dbReference type="EC" id="6.3.2.10" evidence="10 11"/>
<evidence type="ECO:0000256" key="5">
    <source>
        <dbReference type="ARBA" id="ARBA00022840"/>
    </source>
</evidence>
<evidence type="ECO:0000259" key="12">
    <source>
        <dbReference type="Pfam" id="PF02875"/>
    </source>
</evidence>
<comment type="function">
    <text evidence="10 11">Involved in cell wall formation. Catalyzes the final step in the synthesis of UDP-N-acetylmuramoyl-pentapeptide, the precursor of murein.</text>
</comment>
<comment type="caution">
    <text evidence="14">The sequence shown here is derived from an EMBL/GenBank/DDBJ whole genome shotgun (WGS) entry which is preliminary data.</text>
</comment>
<keyword evidence="4 10" id="KW-0547">Nucleotide-binding</keyword>
<protein>
    <recommendedName>
        <fullName evidence="10 11">UDP-N-acetylmuramoyl-tripeptide--D-alanyl-D-alanine ligase</fullName>
        <ecNumber evidence="10 11">6.3.2.10</ecNumber>
    </recommendedName>
    <alternativeName>
        <fullName evidence="10">D-alanyl-D-alanine-adding enzyme</fullName>
    </alternativeName>
</protein>
<dbReference type="Gene3D" id="3.90.190.20">
    <property type="entry name" value="Mur ligase, C-terminal domain"/>
    <property type="match status" value="1"/>
</dbReference>
<dbReference type="RefSeq" id="WP_182539112.1">
    <property type="nucleotide sequence ID" value="NZ_JACGXA010000001.1"/>
</dbReference>
<dbReference type="PANTHER" id="PTHR43024:SF1">
    <property type="entry name" value="UDP-N-ACETYLMURAMOYL-TRIPEPTIDE--D-ALANYL-D-ALANINE LIGASE"/>
    <property type="match status" value="1"/>
</dbReference>
<dbReference type="SUPFAM" id="SSF63418">
    <property type="entry name" value="MurE/MurF N-terminal domain"/>
    <property type="match status" value="1"/>
</dbReference>
<comment type="caution">
    <text evidence="10">Lacks conserved residue(s) required for the propagation of feature annotation.</text>
</comment>
<keyword evidence="15" id="KW-1185">Reference proteome</keyword>
<evidence type="ECO:0000256" key="6">
    <source>
        <dbReference type="ARBA" id="ARBA00022960"/>
    </source>
</evidence>
<keyword evidence="9 10" id="KW-0961">Cell wall biogenesis/degradation</keyword>
<evidence type="ECO:0000256" key="7">
    <source>
        <dbReference type="ARBA" id="ARBA00022984"/>
    </source>
</evidence>
<dbReference type="PANTHER" id="PTHR43024">
    <property type="entry name" value="UDP-N-ACETYLMURAMOYL-TRIPEPTIDE--D-ALANYL-D-ALANINE LIGASE"/>
    <property type="match status" value="1"/>
</dbReference>
<feature type="domain" description="Mur ligase central" evidence="13">
    <location>
        <begin position="101"/>
        <end position="285"/>
    </location>
</feature>
<name>A0A7W3P9Y9_9ACTN</name>
<gene>
    <name evidence="10" type="primary">murF</name>
    <name evidence="14" type="ORF">FB382_002198</name>
</gene>
<dbReference type="HAMAP" id="MF_02019">
    <property type="entry name" value="MurF"/>
    <property type="match status" value="1"/>
</dbReference>
<dbReference type="InterPro" id="IPR051046">
    <property type="entry name" value="MurCDEF_CellWall_CoF430Synth"/>
</dbReference>
<keyword evidence="2 10" id="KW-0436">Ligase</keyword>
<evidence type="ECO:0000256" key="9">
    <source>
        <dbReference type="ARBA" id="ARBA00023316"/>
    </source>
</evidence>
<dbReference type="GO" id="GO:0051301">
    <property type="term" value="P:cell division"/>
    <property type="evidence" value="ECO:0007669"/>
    <property type="project" value="UniProtKB-KW"/>
</dbReference>
<feature type="domain" description="Mur ligase C-terminal" evidence="12">
    <location>
        <begin position="309"/>
        <end position="437"/>
    </location>
</feature>
<comment type="subcellular location">
    <subcellularLocation>
        <location evidence="10 11">Cytoplasm</location>
    </subcellularLocation>
</comment>
<evidence type="ECO:0000313" key="15">
    <source>
        <dbReference type="Proteomes" id="UP000580910"/>
    </source>
</evidence>
<dbReference type="EMBL" id="JACGXA010000001">
    <property type="protein sequence ID" value="MBA8803907.1"/>
    <property type="molecule type" value="Genomic_DNA"/>
</dbReference>
<accession>A0A7W3P9Y9</accession>
<dbReference type="GO" id="GO:0071555">
    <property type="term" value="P:cell wall organization"/>
    <property type="evidence" value="ECO:0007669"/>
    <property type="project" value="UniProtKB-KW"/>
</dbReference>
<organism evidence="14 15">
    <name type="scientific">Nocardioides ginsengisegetis</name>
    <dbReference type="NCBI Taxonomy" id="661491"/>
    <lineage>
        <taxon>Bacteria</taxon>
        <taxon>Bacillati</taxon>
        <taxon>Actinomycetota</taxon>
        <taxon>Actinomycetes</taxon>
        <taxon>Propionibacteriales</taxon>
        <taxon>Nocardioidaceae</taxon>
        <taxon>Nocardioides</taxon>
    </lineage>
</organism>
<dbReference type="GO" id="GO:0009252">
    <property type="term" value="P:peptidoglycan biosynthetic process"/>
    <property type="evidence" value="ECO:0007669"/>
    <property type="project" value="UniProtKB-UniRule"/>
</dbReference>
<dbReference type="SUPFAM" id="SSF53244">
    <property type="entry name" value="MurD-like peptide ligases, peptide-binding domain"/>
    <property type="match status" value="1"/>
</dbReference>
<keyword evidence="6 10" id="KW-0133">Cell shape</keyword>
<keyword evidence="1 10" id="KW-0963">Cytoplasm</keyword>
<dbReference type="InterPro" id="IPR036615">
    <property type="entry name" value="Mur_ligase_C_dom_sf"/>
</dbReference>
<dbReference type="InterPro" id="IPR035911">
    <property type="entry name" value="MurE/MurF_N"/>
</dbReference>